<protein>
    <recommendedName>
        <fullName evidence="10">Glycerol-3-phosphate acyltransferase</fullName>
    </recommendedName>
    <alternativeName>
        <fullName evidence="10">Acyl-PO4 G3P acyltransferase</fullName>
    </alternativeName>
    <alternativeName>
        <fullName evidence="10">Acyl-phosphate--glycerol-3-phosphate acyltransferase</fullName>
    </alternativeName>
    <alternativeName>
        <fullName evidence="10">G3P acyltransferase</fullName>
        <shortName evidence="10">GPAT</shortName>
        <ecNumber evidence="10">2.3.1.275</ecNumber>
    </alternativeName>
    <alternativeName>
        <fullName evidence="10">Lysophosphatidic acid synthase</fullName>
        <shortName evidence="10">LPA synthase</shortName>
    </alternativeName>
</protein>
<comment type="catalytic activity">
    <reaction evidence="10">
        <text>an acyl phosphate + sn-glycerol 3-phosphate = a 1-acyl-sn-glycero-3-phosphate + phosphate</text>
        <dbReference type="Rhea" id="RHEA:34075"/>
        <dbReference type="ChEBI" id="CHEBI:43474"/>
        <dbReference type="ChEBI" id="CHEBI:57597"/>
        <dbReference type="ChEBI" id="CHEBI:57970"/>
        <dbReference type="ChEBI" id="CHEBI:59918"/>
        <dbReference type="EC" id="2.3.1.275"/>
    </reaction>
</comment>
<evidence type="ECO:0000256" key="6">
    <source>
        <dbReference type="ARBA" id="ARBA00023098"/>
    </source>
</evidence>
<dbReference type="NCBIfam" id="TIGR00023">
    <property type="entry name" value="glycerol-3-phosphate 1-O-acyltransferase PlsY"/>
    <property type="match status" value="1"/>
</dbReference>
<evidence type="ECO:0000256" key="8">
    <source>
        <dbReference type="ARBA" id="ARBA00023209"/>
    </source>
</evidence>
<evidence type="ECO:0000313" key="11">
    <source>
        <dbReference type="EMBL" id="AEI37010.1"/>
    </source>
</evidence>
<comment type="pathway">
    <text evidence="10">Lipid metabolism; phospholipid metabolism.</text>
</comment>
<comment type="subcellular location">
    <subcellularLocation>
        <location evidence="10">Cell inner membrane</location>
        <topology evidence="10">Multi-pass membrane protein</topology>
    </subcellularLocation>
</comment>
<comment type="function">
    <text evidence="10">Catalyzes the transfer of an acyl group from acyl-phosphate (acyl-PO(4)) to glycerol-3-phosphate (G3P) to form lysophosphatidic acid (LPA). This enzyme utilizes acyl-phosphate as fatty acyl donor, but not acyl-CoA or acyl-ACP.</text>
</comment>
<evidence type="ECO:0000256" key="10">
    <source>
        <dbReference type="HAMAP-Rule" id="MF_01043"/>
    </source>
</evidence>
<keyword evidence="9 10" id="KW-1208">Phospholipid metabolism</keyword>
<dbReference type="UniPathway" id="UPA00085"/>
<dbReference type="HAMAP" id="MF_01043">
    <property type="entry name" value="PlsY"/>
    <property type="match status" value="1"/>
</dbReference>
<dbReference type="STRING" id="579138.Zymop_0106"/>
<evidence type="ECO:0000256" key="5">
    <source>
        <dbReference type="ARBA" id="ARBA00022989"/>
    </source>
</evidence>
<dbReference type="PANTHER" id="PTHR30309:SF0">
    <property type="entry name" value="GLYCEROL-3-PHOSPHATE ACYLTRANSFERASE-RELATED"/>
    <property type="match status" value="1"/>
</dbReference>
<dbReference type="Proteomes" id="UP000000491">
    <property type="component" value="Chromosome"/>
</dbReference>
<name>F8ETK0_ZYMMT</name>
<dbReference type="KEGG" id="zmp:Zymop_0106"/>
<dbReference type="AlphaFoldDB" id="F8ETK0"/>
<feature type="transmembrane region" description="Helical" evidence="10">
    <location>
        <begin position="6"/>
        <end position="27"/>
    </location>
</feature>
<dbReference type="PATRIC" id="fig|579138.3.peg.120"/>
<evidence type="ECO:0000256" key="9">
    <source>
        <dbReference type="ARBA" id="ARBA00023264"/>
    </source>
</evidence>
<feature type="transmembrane region" description="Helical" evidence="10">
    <location>
        <begin position="121"/>
        <end position="143"/>
    </location>
</feature>
<evidence type="ECO:0000256" key="7">
    <source>
        <dbReference type="ARBA" id="ARBA00023136"/>
    </source>
</evidence>
<evidence type="ECO:0000313" key="12">
    <source>
        <dbReference type="Proteomes" id="UP000000491"/>
    </source>
</evidence>
<keyword evidence="7 10" id="KW-0472">Membrane</keyword>
<reference evidence="11 12" key="1">
    <citation type="journal article" date="2011" name="J. Bacteriol.">
        <title>Genome sequence of the ethanol-producing Zymomonas mobilis subsp. pomaceae lectotype strain ATCC 29192.</title>
        <authorList>
            <person name="Kouvelis V.N."/>
            <person name="Davenport K.W."/>
            <person name="Brettin T.S."/>
            <person name="Bruce D."/>
            <person name="Detter C."/>
            <person name="Han C.S."/>
            <person name="Nolan M."/>
            <person name="Tapia R."/>
            <person name="Damoulaki A."/>
            <person name="Kyrpides N.C."/>
            <person name="Typas M.A."/>
            <person name="Pappas K.M."/>
        </authorList>
    </citation>
    <scope>NUCLEOTIDE SEQUENCE [LARGE SCALE GENOMIC DNA]</scope>
    <source>
        <strain evidence="12">ATCC 29192 / DSM 22645 / JCM 10191 / CCUG 17912 / NBRC 13757 / NCIMB 11200 / NRRL B-4491 / Barker I</strain>
    </source>
</reference>
<dbReference type="PANTHER" id="PTHR30309">
    <property type="entry name" value="INNER MEMBRANE PROTEIN YGIH"/>
    <property type="match status" value="1"/>
</dbReference>
<keyword evidence="8 10" id="KW-0594">Phospholipid biosynthesis</keyword>
<dbReference type="EC" id="2.3.1.275" evidence="10"/>
<feature type="transmembrane region" description="Helical" evidence="10">
    <location>
        <begin position="56"/>
        <end position="75"/>
    </location>
</feature>
<dbReference type="RefSeq" id="WP_013933410.1">
    <property type="nucleotide sequence ID" value="NC_015709.1"/>
</dbReference>
<comment type="subunit">
    <text evidence="10">Probably interacts with PlsX.</text>
</comment>
<keyword evidence="10" id="KW-0997">Cell inner membrane</keyword>
<organism evidence="11 12">
    <name type="scientific">Zymomonas mobilis subsp. pomaceae (strain ATCC 29192 / DSM 22645 / JCM 10191 / CCUG 17912 / NBRC 13757 / NCIMB 11200 / NRRL B-4491 / Barker I)</name>
    <dbReference type="NCBI Taxonomy" id="579138"/>
    <lineage>
        <taxon>Bacteria</taxon>
        <taxon>Pseudomonadati</taxon>
        <taxon>Pseudomonadota</taxon>
        <taxon>Alphaproteobacteria</taxon>
        <taxon>Sphingomonadales</taxon>
        <taxon>Zymomonadaceae</taxon>
        <taxon>Zymomonas</taxon>
    </lineage>
</organism>
<comment type="similarity">
    <text evidence="10">Belongs to the PlsY family.</text>
</comment>
<dbReference type="eggNOG" id="COG0344">
    <property type="taxonomic scope" value="Bacteria"/>
</dbReference>
<evidence type="ECO:0000256" key="3">
    <source>
        <dbReference type="ARBA" id="ARBA00022679"/>
    </source>
</evidence>
<dbReference type="HOGENOM" id="CLU_081254_1_0_5"/>
<dbReference type="EMBL" id="CP002865">
    <property type="protein sequence ID" value="AEI37010.1"/>
    <property type="molecule type" value="Genomic_DNA"/>
</dbReference>
<dbReference type="Pfam" id="PF02660">
    <property type="entry name" value="G3P_acyltransf"/>
    <property type="match status" value="1"/>
</dbReference>
<evidence type="ECO:0000256" key="1">
    <source>
        <dbReference type="ARBA" id="ARBA00022475"/>
    </source>
</evidence>
<keyword evidence="6 10" id="KW-0443">Lipid metabolism</keyword>
<evidence type="ECO:0000256" key="4">
    <source>
        <dbReference type="ARBA" id="ARBA00022692"/>
    </source>
</evidence>
<feature type="transmembrane region" description="Helical" evidence="10">
    <location>
        <begin position="155"/>
        <end position="186"/>
    </location>
</feature>
<dbReference type="GO" id="GO:0043772">
    <property type="term" value="F:acyl-phosphate glycerol-3-phosphate acyltransferase activity"/>
    <property type="evidence" value="ECO:0007669"/>
    <property type="project" value="UniProtKB-UniRule"/>
</dbReference>
<evidence type="ECO:0000256" key="2">
    <source>
        <dbReference type="ARBA" id="ARBA00022516"/>
    </source>
</evidence>
<keyword evidence="4 10" id="KW-0812">Transmembrane</keyword>
<dbReference type="SMART" id="SM01207">
    <property type="entry name" value="G3P_acyltransf"/>
    <property type="match status" value="1"/>
</dbReference>
<keyword evidence="5 10" id="KW-1133">Transmembrane helix</keyword>
<keyword evidence="1 10" id="KW-1003">Cell membrane</keyword>
<keyword evidence="2 10" id="KW-0444">Lipid biosynthesis</keyword>
<keyword evidence="3 10" id="KW-0808">Transferase</keyword>
<dbReference type="InterPro" id="IPR003811">
    <property type="entry name" value="G3P_acylTferase_PlsY"/>
</dbReference>
<proteinExistence type="inferred from homology"/>
<dbReference type="GO" id="GO:0005886">
    <property type="term" value="C:plasma membrane"/>
    <property type="evidence" value="ECO:0007669"/>
    <property type="project" value="UniProtKB-SubCell"/>
</dbReference>
<dbReference type="GO" id="GO:0008654">
    <property type="term" value="P:phospholipid biosynthetic process"/>
    <property type="evidence" value="ECO:0007669"/>
    <property type="project" value="UniProtKB-UniRule"/>
</dbReference>
<feature type="transmembrane region" description="Helical" evidence="10">
    <location>
        <begin position="87"/>
        <end position="109"/>
    </location>
</feature>
<sequence>MSPWLIIALILLMGYGLGSIPFGLLFARRFGAIDIRAVGSGNIGATNVLRTGRKDLAALTLLFDIGKGVVAVLLARCVGHHLAGHYLHFPDLVPIAGGSAFIGHCYPVWLRFRGGKGVATMLGVSFATWWLAGFAFAFVWLLSAKLSRYSSVGGMAGAIAATATTLFFGPTAYISFFAAMTILLLWRHQDNIRRLLLGKETRIGEKK</sequence>
<gene>
    <name evidence="10" type="primary">plsY</name>
    <name evidence="11" type="ordered locus">Zymop_0106</name>
</gene>
<accession>F8ETK0</accession>